<sequence>MDERRTDTRRRSLLGSRILFPDRLRSLDVVTRNLGPGGAGIEVDPMSDIPEHFAFKAKVDEPARTARLVWRRGGRAGIAFEAA</sequence>
<dbReference type="Proteomes" id="UP000294547">
    <property type="component" value="Unassembled WGS sequence"/>
</dbReference>
<dbReference type="SUPFAM" id="SSF141371">
    <property type="entry name" value="PilZ domain-like"/>
    <property type="match status" value="1"/>
</dbReference>
<evidence type="ECO:0000313" key="2">
    <source>
        <dbReference type="Proteomes" id="UP000294547"/>
    </source>
</evidence>
<gene>
    <name evidence="1" type="ORF">EDD54_1844</name>
</gene>
<dbReference type="RefSeq" id="WP_126540883.1">
    <property type="nucleotide sequence ID" value="NZ_BSPM01000004.1"/>
</dbReference>
<reference evidence="1 2" key="1">
    <citation type="submission" date="2019-03" db="EMBL/GenBank/DDBJ databases">
        <title>Genomic Encyclopedia of Type Strains, Phase IV (KMG-IV): sequencing the most valuable type-strain genomes for metagenomic binning, comparative biology and taxonomic classification.</title>
        <authorList>
            <person name="Goeker M."/>
        </authorList>
    </citation>
    <scope>NUCLEOTIDE SEQUENCE [LARGE SCALE GENOMIC DNA]</scope>
    <source>
        <strain evidence="1 2">DSM 102969</strain>
    </source>
</reference>
<comment type="caution">
    <text evidence="1">The sequence shown here is derived from an EMBL/GenBank/DDBJ whole genome shotgun (WGS) entry which is preliminary data.</text>
</comment>
<accession>A0A4R6RFB1</accession>
<keyword evidence="2" id="KW-1185">Reference proteome</keyword>
<protein>
    <recommendedName>
        <fullName evidence="3">PilZ domain-containing protein</fullName>
    </recommendedName>
</protein>
<dbReference type="AlphaFoldDB" id="A0A4R6RFB1"/>
<organism evidence="1 2">
    <name type="scientific">Oharaeibacter diazotrophicus</name>
    <dbReference type="NCBI Taxonomy" id="1920512"/>
    <lineage>
        <taxon>Bacteria</taxon>
        <taxon>Pseudomonadati</taxon>
        <taxon>Pseudomonadota</taxon>
        <taxon>Alphaproteobacteria</taxon>
        <taxon>Hyphomicrobiales</taxon>
        <taxon>Pleomorphomonadaceae</taxon>
        <taxon>Oharaeibacter</taxon>
    </lineage>
</organism>
<dbReference type="OrthoDB" id="7188320at2"/>
<proteinExistence type="predicted"/>
<dbReference type="EMBL" id="SNXY01000007">
    <property type="protein sequence ID" value="TDP84999.1"/>
    <property type="molecule type" value="Genomic_DNA"/>
</dbReference>
<evidence type="ECO:0008006" key="3">
    <source>
        <dbReference type="Google" id="ProtNLM"/>
    </source>
</evidence>
<evidence type="ECO:0000313" key="1">
    <source>
        <dbReference type="EMBL" id="TDP84999.1"/>
    </source>
</evidence>
<name>A0A4R6RFB1_9HYPH</name>